<dbReference type="SUPFAM" id="SSF56784">
    <property type="entry name" value="HAD-like"/>
    <property type="match status" value="1"/>
</dbReference>
<feature type="transmembrane region" description="Helical" evidence="18">
    <location>
        <begin position="90"/>
        <end position="108"/>
    </location>
</feature>
<evidence type="ECO:0000256" key="14">
    <source>
        <dbReference type="ARBA" id="ARBA00049128"/>
    </source>
</evidence>
<feature type="transmembrane region" description="Helical" evidence="18">
    <location>
        <begin position="1102"/>
        <end position="1123"/>
    </location>
</feature>
<evidence type="ECO:0000256" key="1">
    <source>
        <dbReference type="ARBA" id="ARBA00004127"/>
    </source>
</evidence>
<dbReference type="Gene3D" id="2.70.150.10">
    <property type="entry name" value="Calcium-transporting ATPase, cytoplasmic transduction domain A"/>
    <property type="match status" value="1"/>
</dbReference>
<evidence type="ECO:0000256" key="3">
    <source>
        <dbReference type="ARBA" id="ARBA00022448"/>
    </source>
</evidence>
<dbReference type="Gene3D" id="3.40.50.1000">
    <property type="entry name" value="HAD superfamily/HAD-like"/>
    <property type="match status" value="1"/>
</dbReference>
<keyword evidence="23" id="KW-1185">Reference proteome</keyword>
<keyword evidence="5 18" id="KW-0812">Transmembrane</keyword>
<dbReference type="Gene3D" id="3.40.1110.10">
    <property type="entry name" value="Calcium-transporting ATPase, cytoplasmic domain N"/>
    <property type="match status" value="1"/>
</dbReference>
<dbReference type="InterPro" id="IPR018303">
    <property type="entry name" value="ATPase_P-typ_P_site"/>
</dbReference>
<evidence type="ECO:0000256" key="9">
    <source>
        <dbReference type="ARBA" id="ARBA00022842"/>
    </source>
</evidence>
<dbReference type="FunFam" id="3.40.1110.10:FF:000087">
    <property type="entry name" value="Phospholipid-transporting ATPase"/>
    <property type="match status" value="1"/>
</dbReference>
<dbReference type="CDD" id="cd02073">
    <property type="entry name" value="P-type_ATPase_APLT_Dnf-like"/>
    <property type="match status" value="1"/>
</dbReference>
<evidence type="ECO:0000313" key="23">
    <source>
        <dbReference type="Proteomes" id="UP001234581"/>
    </source>
</evidence>
<feature type="compositionally biased region" description="Low complexity" evidence="19">
    <location>
        <begin position="1501"/>
        <end position="1511"/>
    </location>
</feature>
<feature type="transmembrane region" description="Helical" evidence="18">
    <location>
        <begin position="1257"/>
        <end position="1275"/>
    </location>
</feature>
<dbReference type="InterPro" id="IPR001757">
    <property type="entry name" value="P_typ_ATPase"/>
</dbReference>
<keyword evidence="11 18" id="KW-1133">Transmembrane helix</keyword>
<feature type="domain" description="P-type ATPase C-terminal" evidence="21">
    <location>
        <begin position="1039"/>
        <end position="1281"/>
    </location>
</feature>
<evidence type="ECO:0000256" key="5">
    <source>
        <dbReference type="ARBA" id="ARBA00022692"/>
    </source>
</evidence>
<dbReference type="Pfam" id="PF13246">
    <property type="entry name" value="Cation_ATPase"/>
    <property type="match status" value="1"/>
</dbReference>
<dbReference type="InterPro" id="IPR032631">
    <property type="entry name" value="P-type_ATPase_N"/>
</dbReference>
<feature type="transmembrane region" description="Helical" evidence="18">
    <location>
        <begin position="1193"/>
        <end position="1211"/>
    </location>
</feature>
<evidence type="ECO:0000256" key="6">
    <source>
        <dbReference type="ARBA" id="ARBA00022723"/>
    </source>
</evidence>
<evidence type="ECO:0000256" key="18">
    <source>
        <dbReference type="RuleBase" id="RU362033"/>
    </source>
</evidence>
<comment type="caution">
    <text evidence="22">The sequence shown here is derived from an EMBL/GenBank/DDBJ whole genome shotgun (WGS) entry which is preliminary data.</text>
</comment>
<feature type="binding site" evidence="16">
    <location>
        <position position="900"/>
    </location>
    <ligand>
        <name>ATP</name>
        <dbReference type="ChEBI" id="CHEBI:30616"/>
    </ligand>
</feature>
<comment type="cofactor">
    <cofactor evidence="17">
        <name>Mg(2+)</name>
        <dbReference type="ChEBI" id="CHEBI:18420"/>
    </cofactor>
</comment>
<feature type="binding site" evidence="17">
    <location>
        <position position="581"/>
    </location>
    <ligand>
        <name>Mg(2+)</name>
        <dbReference type="ChEBI" id="CHEBI:18420"/>
    </ligand>
</feature>
<keyword evidence="6 17" id="KW-0479">Metal-binding</keyword>
<feature type="binding site" evidence="16">
    <location>
        <position position="579"/>
    </location>
    <ligand>
        <name>ATP</name>
        <dbReference type="ChEBI" id="CHEBI:30616"/>
    </ligand>
</feature>
<feature type="transmembrane region" description="Helical" evidence="18">
    <location>
        <begin position="1071"/>
        <end position="1090"/>
    </location>
</feature>
<evidence type="ECO:0000256" key="2">
    <source>
        <dbReference type="ARBA" id="ARBA00008109"/>
    </source>
</evidence>
<dbReference type="InterPro" id="IPR023299">
    <property type="entry name" value="ATPase_P-typ_cyto_dom_N"/>
</dbReference>
<comment type="catalytic activity">
    <reaction evidence="14">
        <text>a 1,2-diacyl-sn-glycero-3-phosphoethanolamine(out) + ATP + H2O = a 1,2-diacyl-sn-glycero-3-phosphoethanolamine(in) + ADP + phosphate + H(+)</text>
        <dbReference type="Rhea" id="RHEA:66132"/>
        <dbReference type="ChEBI" id="CHEBI:15377"/>
        <dbReference type="ChEBI" id="CHEBI:15378"/>
        <dbReference type="ChEBI" id="CHEBI:30616"/>
        <dbReference type="ChEBI" id="CHEBI:43474"/>
        <dbReference type="ChEBI" id="CHEBI:64612"/>
        <dbReference type="ChEBI" id="CHEBI:456216"/>
    </reaction>
    <physiologicalReaction direction="left-to-right" evidence="14">
        <dbReference type="Rhea" id="RHEA:66133"/>
    </physiologicalReaction>
</comment>
<dbReference type="SFLD" id="SFLDS00003">
    <property type="entry name" value="Haloacid_Dehalogenase"/>
    <property type="match status" value="1"/>
</dbReference>
<dbReference type="Pfam" id="PF16212">
    <property type="entry name" value="PhoLip_ATPase_C"/>
    <property type="match status" value="1"/>
</dbReference>
<evidence type="ECO:0000313" key="22">
    <source>
        <dbReference type="EMBL" id="KAJ8655917.1"/>
    </source>
</evidence>
<dbReference type="GO" id="GO:0000287">
    <property type="term" value="F:magnesium ion binding"/>
    <property type="evidence" value="ECO:0007669"/>
    <property type="project" value="UniProtKB-UniRule"/>
</dbReference>
<feature type="compositionally biased region" description="Acidic residues" evidence="19">
    <location>
        <begin position="392"/>
        <end position="406"/>
    </location>
</feature>
<dbReference type="NCBIfam" id="TIGR01652">
    <property type="entry name" value="ATPase-Plipid"/>
    <property type="match status" value="1"/>
</dbReference>
<comment type="subcellular location">
    <subcellularLocation>
        <location evidence="1">Endomembrane system</location>
        <topology evidence="1">Multi-pass membrane protein</topology>
    </subcellularLocation>
    <subcellularLocation>
        <location evidence="18">Membrane</location>
        <topology evidence="18">Multi-pass membrane protein</topology>
    </subcellularLocation>
</comment>
<evidence type="ECO:0000256" key="13">
    <source>
        <dbReference type="ARBA" id="ARBA00034036"/>
    </source>
</evidence>
<dbReference type="EC" id="7.6.2.1" evidence="18"/>
<feature type="binding site" evidence="16">
    <location>
        <position position="987"/>
    </location>
    <ligand>
        <name>ATP</name>
        <dbReference type="ChEBI" id="CHEBI:30616"/>
    </ligand>
</feature>
<evidence type="ECO:0000256" key="4">
    <source>
        <dbReference type="ARBA" id="ARBA00022553"/>
    </source>
</evidence>
<dbReference type="GO" id="GO:0045332">
    <property type="term" value="P:phospholipid translocation"/>
    <property type="evidence" value="ECO:0007669"/>
    <property type="project" value="TreeGrafter"/>
</dbReference>
<dbReference type="InterPro" id="IPR044492">
    <property type="entry name" value="P_typ_ATPase_HD_dom"/>
</dbReference>
<proteinExistence type="inferred from homology"/>
<accession>A0AAD7UYQ7</accession>
<feature type="binding site" evidence="16">
    <location>
        <position position="1016"/>
    </location>
    <ligand>
        <name>ATP</name>
        <dbReference type="ChEBI" id="CHEBI:30616"/>
    </ligand>
</feature>
<feature type="binding site" evidence="17">
    <location>
        <position position="1017"/>
    </location>
    <ligand>
        <name>Mg(2+)</name>
        <dbReference type="ChEBI" id="CHEBI:18420"/>
    </ligand>
</feature>
<evidence type="ECO:0000256" key="15">
    <source>
        <dbReference type="PIRSR" id="PIRSR606539-1"/>
    </source>
</evidence>
<dbReference type="GO" id="GO:0016887">
    <property type="term" value="F:ATP hydrolysis activity"/>
    <property type="evidence" value="ECO:0007669"/>
    <property type="project" value="InterPro"/>
</dbReference>
<feature type="active site" description="4-aspartylphosphate intermediate" evidence="15">
    <location>
        <position position="579"/>
    </location>
</feature>
<feature type="binding site" evidence="16">
    <location>
        <position position="752"/>
    </location>
    <ligand>
        <name>ATP</name>
        <dbReference type="ChEBI" id="CHEBI:30616"/>
    </ligand>
</feature>
<feature type="binding site" evidence="16">
    <location>
        <position position="711"/>
    </location>
    <ligand>
        <name>ATP</name>
        <dbReference type="ChEBI" id="CHEBI:30616"/>
    </ligand>
</feature>
<dbReference type="GO" id="GO:0140326">
    <property type="term" value="F:ATPase-coupled intramembrane lipid transporter activity"/>
    <property type="evidence" value="ECO:0007669"/>
    <property type="project" value="UniProtKB-EC"/>
</dbReference>
<feature type="binding site" evidence="16">
    <location>
        <position position="580"/>
    </location>
    <ligand>
        <name>ATP</name>
        <dbReference type="ChEBI" id="CHEBI:30616"/>
    </ligand>
</feature>
<keyword evidence="4" id="KW-0597">Phosphoprotein</keyword>
<feature type="transmembrane region" description="Helical" evidence="18">
    <location>
        <begin position="511"/>
        <end position="533"/>
    </location>
</feature>
<evidence type="ECO:0000256" key="17">
    <source>
        <dbReference type="PIRSR" id="PIRSR606539-3"/>
    </source>
</evidence>
<keyword evidence="3" id="KW-0813">Transport</keyword>
<protein>
    <recommendedName>
        <fullName evidence="18">Phospholipid-transporting ATPase</fullName>
        <ecNumber evidence="18">7.6.2.1</ecNumber>
    </recommendedName>
</protein>
<dbReference type="InterPro" id="IPR032630">
    <property type="entry name" value="P_typ_ATPase_c"/>
</dbReference>
<dbReference type="PROSITE" id="PS00154">
    <property type="entry name" value="ATPASE_E1_E2"/>
    <property type="match status" value="1"/>
</dbReference>
<evidence type="ECO:0000256" key="16">
    <source>
        <dbReference type="PIRSR" id="PIRSR606539-2"/>
    </source>
</evidence>
<dbReference type="PRINTS" id="PR00119">
    <property type="entry name" value="CATATPASE"/>
</dbReference>
<keyword evidence="9 17" id="KW-0460">Magnesium</keyword>
<dbReference type="InterPro" id="IPR008250">
    <property type="entry name" value="ATPase_P-typ_transduc_dom_A_sf"/>
</dbReference>
<dbReference type="InterPro" id="IPR023214">
    <property type="entry name" value="HAD_sf"/>
</dbReference>
<evidence type="ECO:0000256" key="12">
    <source>
        <dbReference type="ARBA" id="ARBA00023136"/>
    </source>
</evidence>
<dbReference type="GeneID" id="83215764"/>
<dbReference type="InterPro" id="IPR006539">
    <property type="entry name" value="P-type_ATPase_IV"/>
</dbReference>
<feature type="transmembrane region" description="Helical" evidence="18">
    <location>
        <begin position="114"/>
        <end position="133"/>
    </location>
</feature>
<feature type="region of interest" description="Disordered" evidence="19">
    <location>
        <begin position="371"/>
        <end position="412"/>
    </location>
</feature>
<dbReference type="SFLD" id="SFLDF00027">
    <property type="entry name" value="p-type_atpase"/>
    <property type="match status" value="1"/>
</dbReference>
<dbReference type="EMBL" id="JARTCD010000044">
    <property type="protein sequence ID" value="KAJ8655917.1"/>
    <property type="molecule type" value="Genomic_DNA"/>
</dbReference>
<dbReference type="InterPro" id="IPR023298">
    <property type="entry name" value="ATPase_P-typ_TM_dom_sf"/>
</dbReference>
<reference evidence="22 23" key="1">
    <citation type="submission" date="2023-03" db="EMBL/GenBank/DDBJ databases">
        <title>Genome sequence of Lichtheimia ornata CBS 291.66.</title>
        <authorList>
            <person name="Mohabir J.T."/>
            <person name="Shea T.P."/>
            <person name="Kurbessoian T."/>
            <person name="Berby B."/>
            <person name="Fontaine J."/>
            <person name="Livny J."/>
            <person name="Gnirke A."/>
            <person name="Stajich J.E."/>
            <person name="Cuomo C.A."/>
        </authorList>
    </citation>
    <scope>NUCLEOTIDE SEQUENCE [LARGE SCALE GENOMIC DNA]</scope>
    <source>
        <strain evidence="22">CBS 291.66</strain>
    </source>
</reference>
<keyword evidence="10 18" id="KW-1278">Translocase</keyword>
<organism evidence="22 23">
    <name type="scientific">Lichtheimia ornata</name>
    <dbReference type="NCBI Taxonomy" id="688661"/>
    <lineage>
        <taxon>Eukaryota</taxon>
        <taxon>Fungi</taxon>
        <taxon>Fungi incertae sedis</taxon>
        <taxon>Mucoromycota</taxon>
        <taxon>Mucoromycotina</taxon>
        <taxon>Mucoromycetes</taxon>
        <taxon>Mucorales</taxon>
        <taxon>Lichtheimiaceae</taxon>
        <taxon>Lichtheimia</taxon>
    </lineage>
</organism>
<evidence type="ECO:0000259" key="20">
    <source>
        <dbReference type="Pfam" id="PF16209"/>
    </source>
</evidence>
<keyword evidence="8 16" id="KW-0067">ATP-binding</keyword>
<comment type="similarity">
    <text evidence="2 18">Belongs to the cation transport ATPase (P-type) (TC 3.A.3) family. Type IV subfamily.</text>
</comment>
<dbReference type="RefSeq" id="XP_058340830.1">
    <property type="nucleotide sequence ID" value="XM_058488360.1"/>
</dbReference>
<evidence type="ECO:0000256" key="10">
    <source>
        <dbReference type="ARBA" id="ARBA00022967"/>
    </source>
</evidence>
<feature type="transmembrane region" description="Helical" evidence="18">
    <location>
        <begin position="1218"/>
        <end position="1237"/>
    </location>
</feature>
<dbReference type="NCBIfam" id="TIGR01494">
    <property type="entry name" value="ATPase_P-type"/>
    <property type="match status" value="1"/>
</dbReference>
<evidence type="ECO:0000256" key="11">
    <source>
        <dbReference type="ARBA" id="ARBA00022989"/>
    </source>
</evidence>
<feature type="binding site" evidence="16">
    <location>
        <position position="993"/>
    </location>
    <ligand>
        <name>ATP</name>
        <dbReference type="ChEBI" id="CHEBI:30616"/>
    </ligand>
</feature>
<feature type="binding site" evidence="16">
    <location>
        <position position="775"/>
    </location>
    <ligand>
        <name>ATP</name>
        <dbReference type="ChEBI" id="CHEBI:30616"/>
    </ligand>
</feature>
<feature type="binding site" evidence="17">
    <location>
        <position position="579"/>
    </location>
    <ligand>
        <name>Mg(2+)</name>
        <dbReference type="ChEBI" id="CHEBI:18420"/>
    </ligand>
</feature>
<evidence type="ECO:0000256" key="8">
    <source>
        <dbReference type="ARBA" id="ARBA00022840"/>
    </source>
</evidence>
<dbReference type="SUPFAM" id="SSF81660">
    <property type="entry name" value="Metal cation-transporting ATPase, ATP-binding domain N"/>
    <property type="match status" value="1"/>
</dbReference>
<dbReference type="GO" id="GO:0005886">
    <property type="term" value="C:plasma membrane"/>
    <property type="evidence" value="ECO:0007669"/>
    <property type="project" value="TreeGrafter"/>
</dbReference>
<evidence type="ECO:0000259" key="21">
    <source>
        <dbReference type="Pfam" id="PF16212"/>
    </source>
</evidence>
<dbReference type="PANTHER" id="PTHR24092:SF180">
    <property type="entry name" value="PHOSPHOLIPID-TRANSPORTING ATPASE DNF1-RELATED"/>
    <property type="match status" value="1"/>
</dbReference>
<dbReference type="GO" id="GO:0005524">
    <property type="term" value="F:ATP binding"/>
    <property type="evidence" value="ECO:0007669"/>
    <property type="project" value="UniProtKB-UniRule"/>
</dbReference>
<feature type="transmembrane region" description="Helical" evidence="18">
    <location>
        <begin position="1153"/>
        <end position="1173"/>
    </location>
</feature>
<dbReference type="Proteomes" id="UP001234581">
    <property type="component" value="Unassembled WGS sequence"/>
</dbReference>
<dbReference type="PANTHER" id="PTHR24092">
    <property type="entry name" value="PROBABLE PHOSPHOLIPID-TRANSPORTING ATPASE"/>
    <property type="match status" value="1"/>
</dbReference>
<name>A0AAD7UYQ7_9FUNG</name>
<dbReference type="SUPFAM" id="SSF81665">
    <property type="entry name" value="Calcium ATPase, transmembrane domain M"/>
    <property type="match status" value="1"/>
</dbReference>
<feature type="region of interest" description="Disordered" evidence="19">
    <location>
        <begin position="1475"/>
        <end position="1537"/>
    </location>
</feature>
<keyword evidence="12 18" id="KW-0472">Membrane</keyword>
<feature type="binding site" evidence="16">
    <location>
        <position position="818"/>
    </location>
    <ligand>
        <name>ATP</name>
        <dbReference type="ChEBI" id="CHEBI:30616"/>
    </ligand>
</feature>
<dbReference type="FunFam" id="3.40.50.1000:FF:000014">
    <property type="entry name" value="Phospholipid-transporting ATPase"/>
    <property type="match status" value="1"/>
</dbReference>
<evidence type="ECO:0000256" key="19">
    <source>
        <dbReference type="SAM" id="MobiDB-lite"/>
    </source>
</evidence>
<dbReference type="SUPFAM" id="SSF81653">
    <property type="entry name" value="Calcium ATPase, transduction domain A"/>
    <property type="match status" value="1"/>
</dbReference>
<feature type="binding site" evidence="17">
    <location>
        <position position="1013"/>
    </location>
    <ligand>
        <name>Mg(2+)</name>
        <dbReference type="ChEBI" id="CHEBI:18420"/>
    </ligand>
</feature>
<dbReference type="FunFam" id="3.40.50.1000:FF:000001">
    <property type="entry name" value="Phospholipid-transporting ATPase IC"/>
    <property type="match status" value="1"/>
</dbReference>
<feature type="region of interest" description="Disordered" evidence="19">
    <location>
        <begin position="227"/>
        <end position="264"/>
    </location>
</feature>
<evidence type="ECO:0000256" key="7">
    <source>
        <dbReference type="ARBA" id="ARBA00022741"/>
    </source>
</evidence>
<dbReference type="Pfam" id="PF16209">
    <property type="entry name" value="PhoLip_ATPase_N"/>
    <property type="match status" value="1"/>
</dbReference>
<keyword evidence="7 16" id="KW-0547">Nucleotide-binding</keyword>
<feature type="transmembrane region" description="Helical" evidence="18">
    <location>
        <begin position="467"/>
        <end position="491"/>
    </location>
</feature>
<dbReference type="InterPro" id="IPR036412">
    <property type="entry name" value="HAD-like_sf"/>
</dbReference>
<feature type="binding site" evidence="16">
    <location>
        <position position="898"/>
    </location>
    <ligand>
        <name>ATP</name>
        <dbReference type="ChEBI" id="CHEBI:30616"/>
    </ligand>
</feature>
<sequence length="1537" mass="173983">MTNNTSPWTRLVQLLRTDTLEQAAAKEKKSPFPTASTESRTIYVNTEIPADALDDYNQPTTTFISNKIRTAKYTWYTFLPKNLFEQFRGIANLYFLFLVILQMFPLFSTSASPILVILPLAAILIITGVKDAFEDNKRHKTDQSVNKATTYTLKDWKNVNIPVYKVSLWRRWLNTCAKFIKGLFRSTKQQPHEEGEDMTLSRVSTMRSDFMPASNSSKTIRLFRKLKRKRKGPYRPGKIPHSVLRKSGQPKPNKPLQRSSTLVRQPVDRRWQRTRWQDLNVGDFVYLQNNDNIPADIAILSSSEPDGLCYVETQNLDGETNLKIMRAIQATSEINTVDDCKRSKFYIEAEPPHANLYSFNGVIKWKVEMDHQEEGEDEEIKGEGLSPPPPALEEEDEDDEDDEDEVSHEKTEAITSSSVLLRGCVLRNTGWVIGMVLFTGNETKIMLNSGKTPSKRSKIEKATNPHVIANFVLLFILCVICSVAASVMYSSHTSADYFETKDAESATMEGFIMFWTTLVIYQNIIPISLYISVQIVKTAAAYFIHTDLDMYNERLDQPCIPKTWNISDDLGQIEYIFSDKTGTLTQNIMEFRRCTVNGVIYGLGETEASIGAKKRDNPNMVDTTLADAMELEKSRQEMLQKQAQLFDHKYINPKSSFVDPKVYDHLGANNTQSQSLIHFFSALALCHTVITELPDPDNPYDIVYKAQSPDEAALVATARDVGFTFVARESDTVIMDALGELRHFTLLNVLEFNSTRKRMSVIMRSSDGGIVLLCKGADSVIYERLSKDLGDDEEGREQKRVRQETSAHLGIFANEGLRTLCIASRMLQEDEYQQWAARYKQAASSIRNRDEEIEKVCEEIEQSLTLIGGTAIEDKLQEGVPDTIGVLAQAGIKIWVLTGDKIETAINIGFACNLLSKDMLLISINAHDEHETLEQLQRSQLEVQEKSSYQKCALVIDGESLKYALEPPCKQELLALGTQCMAVICCRVSPMQKAKVVNLVKKGLKVMTLSIGDGANDVSMIQEANVGVGISGEEGRQAVMASDYAIAQFRYLSKLLLVHGRWSYLRTSEMILTFFYKNIMWTLVLFWYQLFCGFSGTMMFDYSYITLYNLVFTSLPCIFAGVLDQDLVSKYSFKYPQLYLMGIRDDKFHVSRFYLTVVDAIYQSAVCFGVPYMLFIDGKMSSNGYDTEGVYELGTFIAGIAVVVANALVGFTIYSWTWVMVAVITLSSATFFIWTAIYAKVQTFTFYGEDILFREGGFWLCLAVTFVICMLPRYATKYCLHMDKPFDNDIIREMVLCKTSSSKNRFSRRRRTSKKQLEEEIPITLERTQSEASTAFRNDDLYDDENAYALTDAAPLTRTDTNASQRTEIMNMRSGTRTSFMGFAFSSDDKRPFDKFRQSVYRHASLSTNPALLRRSRLSNATLSTTAEEQGGAHGDWMPMEGFDLRRYDTAPVTGKDHKKSSGLKWKMMNAMKQRISPKPPSGNTPLWQHRRSDSLHLPESSSSTTTTATTNAELVDIQDDHPPSQQQQQQPPPSSS</sequence>
<comment type="catalytic activity">
    <reaction evidence="13 18">
        <text>ATP + H2O + phospholipidSide 1 = ADP + phosphate + phospholipidSide 2.</text>
        <dbReference type="EC" id="7.6.2.1"/>
    </reaction>
</comment>
<feature type="binding site" evidence="16">
    <location>
        <position position="1017"/>
    </location>
    <ligand>
        <name>ATP</name>
        <dbReference type="ChEBI" id="CHEBI:30616"/>
    </ligand>
</feature>
<feature type="domain" description="P-type ATPase N-terminal" evidence="20">
    <location>
        <begin position="56"/>
        <end position="110"/>
    </location>
</feature>
<feature type="binding site" evidence="16">
    <location>
        <position position="899"/>
    </location>
    <ligand>
        <name>ATP</name>
        <dbReference type="ChEBI" id="CHEBI:30616"/>
    </ligand>
</feature>
<dbReference type="GO" id="GO:0012505">
    <property type="term" value="C:endomembrane system"/>
    <property type="evidence" value="ECO:0007669"/>
    <property type="project" value="UniProtKB-SubCell"/>
</dbReference>
<feature type="binding site" evidence="16">
    <location>
        <position position="581"/>
    </location>
    <ligand>
        <name>ATP</name>
        <dbReference type="ChEBI" id="CHEBI:30616"/>
    </ligand>
</feature>
<gene>
    <name evidence="22" type="ORF">O0I10_008357</name>
</gene>
<dbReference type="SFLD" id="SFLDG00002">
    <property type="entry name" value="C1.7:_P-type_atpase_like"/>
    <property type="match status" value="1"/>
</dbReference>